<reference evidence="10 11" key="1">
    <citation type="submission" date="2019-05" db="EMBL/GenBank/DDBJ databases">
        <title>The compact genome of Giardia muris reveals important steps in the evolution of intestinal protozoan parasites.</title>
        <authorList>
            <person name="Xu F."/>
            <person name="Jimenez-Gonzalez A."/>
            <person name="Einarsson E."/>
            <person name="Astvaldsson A."/>
            <person name="Peirasmaki D."/>
            <person name="Eckmann L."/>
            <person name="Andersson J.O."/>
            <person name="Svard S.G."/>
            <person name="Jerlstrom-Hultqvist J."/>
        </authorList>
    </citation>
    <scope>NUCLEOTIDE SEQUENCE [LARGE SCALE GENOMIC DNA]</scope>
    <source>
        <strain evidence="10 11">Roberts-Thomson</strain>
    </source>
</reference>
<dbReference type="GO" id="GO:0016020">
    <property type="term" value="C:membrane"/>
    <property type="evidence" value="ECO:0007669"/>
    <property type="project" value="UniProtKB-SubCell"/>
</dbReference>
<evidence type="ECO:0000256" key="8">
    <source>
        <dbReference type="SAM" id="Phobius"/>
    </source>
</evidence>
<dbReference type="InterPro" id="IPR013525">
    <property type="entry name" value="ABC2_TM"/>
</dbReference>
<feature type="transmembrane region" description="Helical" evidence="8">
    <location>
        <begin position="966"/>
        <end position="988"/>
    </location>
</feature>
<feature type="transmembrane region" description="Helical" evidence="8">
    <location>
        <begin position="333"/>
        <end position="355"/>
    </location>
</feature>
<evidence type="ECO:0000256" key="3">
    <source>
        <dbReference type="ARBA" id="ARBA00022692"/>
    </source>
</evidence>
<dbReference type="SUPFAM" id="SSF52540">
    <property type="entry name" value="P-loop containing nucleoside triphosphate hydrolases"/>
    <property type="match status" value="2"/>
</dbReference>
<evidence type="ECO:0000259" key="9">
    <source>
        <dbReference type="PROSITE" id="PS50893"/>
    </source>
</evidence>
<dbReference type="Pfam" id="PF12698">
    <property type="entry name" value="ABC2_membrane_3"/>
    <property type="match status" value="1"/>
</dbReference>
<feature type="transmembrane region" description="Helical" evidence="8">
    <location>
        <begin position="292"/>
        <end position="313"/>
    </location>
</feature>
<dbReference type="PROSITE" id="PS00211">
    <property type="entry name" value="ABC_TRANSPORTER_1"/>
    <property type="match status" value="1"/>
</dbReference>
<accession>A0A4Z1T1W9</accession>
<comment type="subcellular location">
    <subcellularLocation>
        <location evidence="1">Membrane</location>
        <topology evidence="1">Multi-pass membrane protein</topology>
    </subcellularLocation>
</comment>
<dbReference type="Pfam" id="PF00005">
    <property type="entry name" value="ABC_tran"/>
    <property type="match status" value="2"/>
</dbReference>
<evidence type="ECO:0000313" key="11">
    <source>
        <dbReference type="Proteomes" id="UP000315496"/>
    </source>
</evidence>
<evidence type="ECO:0000256" key="2">
    <source>
        <dbReference type="ARBA" id="ARBA00022448"/>
    </source>
</evidence>
<keyword evidence="4" id="KW-0547">Nucleotide-binding</keyword>
<dbReference type="CDD" id="cd03263">
    <property type="entry name" value="ABC_subfamily_A"/>
    <property type="match status" value="1"/>
</dbReference>
<keyword evidence="2" id="KW-0813">Transport</keyword>
<sequence>MAFLRFALKAYRARLLSVLLLVFLPTVAYLVLFGIFAARQYRLISETGYRTYSTPELPNCRDLSGCTKETVYLAYAPQNDDTDAIIDNFLQGAGLSRDRVNVKSYATVDELNLQIAAVGLNTDKLDNILPELNEMLRIDINAFLKSNGNAQPTIPDTEAVLSDSDFSSIYSTSYGITPTEIKNKAASGPPSFFLAVTFGENINRNQYSGGISYNVSYNQSMLNSWVYSVLDSVVRRQDDSRTMYLWTTLGFTVQRLLDSAVATHCADLTVDYRLGTVPDRITSRLPVYQKGYLYFAVPLTTMLILSAIVGTTLRGPSHATFRRLGIQEYKILLTNYVTLLILNFLSCLLLFYTMYWSGTYPMAGFSAGFPPVLAIVYALSNAIFSIFLCYLIFVPTISLIMSTIVSLGFFLVPTVVMLCMAAPTGIFSKILLPDWFAWIFVALVPPLCLFSIYDLIVILPEGGLLTVYDPADYPPIPVSFIVKDYMNYHSKVRTTLLNEEFHFPMMWYLVLTSLLQSLLVYPVICLILAYCKPEESWRGLPFFFLFSKRFRRRKAVNMGTLDENTKLIEAMSIKKTFKTKDPNCVCRRLKNSVLTGIDFTLRRDELVGYIGTTGGGKTTTLSIIAGELNPDPDTESTATCRILEKYDMFDRYDAYHVRPYIGYCPQDRSNVWMIMSVWDNVYFSALFRSRMLGTLKRIVDKYGSLDAYVQYTLKSVGLDDVRGRAAKNLSGGMLRRLALANATVSYPPVLLLDEVTAGVDPVMKRGIWTYIQEVAEESGAATILTTHDADEVGELTREIIILKGGRIVSRTTSLELRCQEGDYGVTFLIDSLQALEARGFSRYSLISGALTTITEALGDEQNLLLPYVSKEFDHLIKIIIPLQPALTTETLCVIINALQNLSVAYQVDYAIEKASLDDVFIKIVDDDSAMPAPNHPATSSEKSIRVRPSQMRWLLHKNWLTDLREYFLTFLLIFGLVLALCLLVVRGISMASKGVQRSLASSIVVAGESLDASTAFRRVYSTLCFAGCMTYAGISGSSTKEKLVKCFVERPAKLFLPNYQNSSIVPPCTSYLRCLGMDSYGFDMAALGDDSYSTPTLPSIEQLKGELLEQSTTFNERLSLPSNLLDKLNFDALRADWTYYGITTADKPSTVLGKMVDTHGDPAALELSLSKDKVDKATFQRVVVTLDQSNYEQVFKQAIPNPLDDEKNLFAFLTSRTPASSANLLLPTTYKVSVGSNLVYRNTLKDLLELIQKGQPTVYNMTVTDIQNESKRIQNAHQGFQSILSGVIDVNAKETNDDRLSYTYYIPMPPFGSSESFYPKAQVTLENSNRTYQYNYSLPGWPVDGNLTGMPLVINTYPIRVLPALATNAIDLPVRLTGAALRQRLKNTTYPDIFSFKYKVVMHPMPYFNDGNFTTSSPVINDNLSNTVSMNYLFPFVAIVSMTIIATRVAREYETSITKVLVLHNVPTYKMFFSHLIYYTAWAYVSVIATLLIVSITYPVIIWGHPPGVVALIFLLYLMACCSATVFAILVGVATKSSRMSILIAFMLVISSVVAHATFEMTETVVSLLSLVLPALGIIDLLRRVVLYNYFSPIVLTASIVILIAHVGLCLLAYHYIMQSCNCDCKKQPIPVLVKEPVEDNASKTTLLKTPATHTDGLSHLQSIHSFTELVENQYLAEPDTHLDVRHVTHRYPTGNYAVRNVSFDIKCNEVFALIGVSGAGKSTIMNALTGILIPMDGSAMCIRNDQDRTKDNLFNPRIRQAEYITVVPQDDLLWPDFTVIDHLRIMVGITSRALKPNIKDINEVLHISGLYEHRFAKARDLSGGLKRCLTLAMVIVSSPSLICLDEITTGLTSRIKKNIWTAILASRSLSRTMIITTHDMAEVEALADRCCIMKRGMVVAQGTIAEICRNGRVQFSIMCNMLDENRNMAWFEPCEERFIAEGCFGDVLVGRLRNTRLGVARFEFSKKDALIPAIRAGEASGLFAHGWTVEVSRLEQSFMEYVK</sequence>
<keyword evidence="5 10" id="KW-0067">ATP-binding</keyword>
<feature type="transmembrane region" description="Helical" evidence="8">
    <location>
        <begin position="1540"/>
        <end position="1559"/>
    </location>
</feature>
<dbReference type="GO" id="GO:0005524">
    <property type="term" value="F:ATP binding"/>
    <property type="evidence" value="ECO:0007669"/>
    <property type="project" value="UniProtKB-KW"/>
</dbReference>
<evidence type="ECO:0000256" key="7">
    <source>
        <dbReference type="ARBA" id="ARBA00023136"/>
    </source>
</evidence>
<feature type="transmembrane region" description="Helical" evidence="8">
    <location>
        <begin position="1594"/>
        <end position="1617"/>
    </location>
</feature>
<evidence type="ECO:0000256" key="1">
    <source>
        <dbReference type="ARBA" id="ARBA00004141"/>
    </source>
</evidence>
<dbReference type="OrthoDB" id="10255969at2759"/>
<feature type="transmembrane region" description="Helical" evidence="8">
    <location>
        <begin position="399"/>
        <end position="423"/>
    </location>
</feature>
<dbReference type="VEuPathDB" id="GiardiaDB:GMRT_16378"/>
<feature type="transmembrane region" description="Helical" evidence="8">
    <location>
        <begin position="367"/>
        <end position="393"/>
    </location>
</feature>
<proteinExistence type="predicted"/>
<feature type="transmembrane region" description="Helical" evidence="8">
    <location>
        <begin position="505"/>
        <end position="531"/>
    </location>
</feature>
<feature type="transmembrane region" description="Helical" evidence="8">
    <location>
        <begin position="15"/>
        <end position="38"/>
    </location>
</feature>
<comment type="caution">
    <text evidence="10">The sequence shown here is derived from an EMBL/GenBank/DDBJ whole genome shotgun (WGS) entry which is preliminary data.</text>
</comment>
<keyword evidence="11" id="KW-1185">Reference proteome</keyword>
<feature type="transmembrane region" description="Helical" evidence="8">
    <location>
        <begin position="1476"/>
        <end position="1503"/>
    </location>
</feature>
<dbReference type="InterPro" id="IPR027417">
    <property type="entry name" value="P-loop_NTPase"/>
</dbReference>
<evidence type="ECO:0000256" key="4">
    <source>
        <dbReference type="ARBA" id="ARBA00022741"/>
    </source>
</evidence>
<organism evidence="10 11">
    <name type="scientific">Giardia muris</name>
    <dbReference type="NCBI Taxonomy" id="5742"/>
    <lineage>
        <taxon>Eukaryota</taxon>
        <taxon>Metamonada</taxon>
        <taxon>Diplomonadida</taxon>
        <taxon>Hexamitidae</taxon>
        <taxon>Giardiinae</taxon>
        <taxon>Giardia</taxon>
    </lineage>
</organism>
<feature type="domain" description="ABC transporter" evidence="9">
    <location>
        <begin position="1683"/>
        <end position="1921"/>
    </location>
</feature>
<keyword evidence="3 8" id="KW-0812">Transmembrane</keyword>
<feature type="transmembrane region" description="Helical" evidence="8">
    <location>
        <begin position="1565"/>
        <end position="1582"/>
    </location>
</feature>
<keyword evidence="6 8" id="KW-1133">Transmembrane helix</keyword>
<evidence type="ECO:0000256" key="6">
    <source>
        <dbReference type="ARBA" id="ARBA00022989"/>
    </source>
</evidence>
<dbReference type="PANTHER" id="PTHR43023:SF3">
    <property type="entry name" value="PROTEIN TRIGALACTOSYLDIACYLGLYCEROL 3, CHLOROPLASTIC"/>
    <property type="match status" value="1"/>
</dbReference>
<dbReference type="Proteomes" id="UP000315496">
    <property type="component" value="Chromosome 5"/>
</dbReference>
<evidence type="ECO:0000313" key="10">
    <source>
        <dbReference type="EMBL" id="TNJ26559.1"/>
    </source>
</evidence>
<dbReference type="Gene3D" id="3.40.50.300">
    <property type="entry name" value="P-loop containing nucleotide triphosphate hydrolases"/>
    <property type="match status" value="2"/>
</dbReference>
<feature type="domain" description="ABC transporter" evidence="9">
    <location>
        <begin position="568"/>
        <end position="829"/>
    </location>
</feature>
<gene>
    <name evidence="10" type="ORF">GMRT_16378</name>
</gene>
<protein>
    <submittedName>
        <fullName evidence="10">ABC transporter, ATP-binding protein</fullName>
    </submittedName>
</protein>
<dbReference type="EMBL" id="VDLU01000005">
    <property type="protein sequence ID" value="TNJ26559.1"/>
    <property type="molecule type" value="Genomic_DNA"/>
</dbReference>
<dbReference type="PANTHER" id="PTHR43023">
    <property type="entry name" value="PROTEIN TRIGALACTOSYLDIACYLGLYCEROL 3, CHLOROPLASTIC"/>
    <property type="match status" value="1"/>
</dbReference>
<dbReference type="InterPro" id="IPR003593">
    <property type="entry name" value="AAA+_ATPase"/>
</dbReference>
<dbReference type="InterPro" id="IPR003439">
    <property type="entry name" value="ABC_transporter-like_ATP-bd"/>
</dbReference>
<feature type="transmembrane region" description="Helical" evidence="8">
    <location>
        <begin position="1509"/>
        <end position="1533"/>
    </location>
</feature>
<dbReference type="SMART" id="SM00382">
    <property type="entry name" value="AAA"/>
    <property type="match status" value="2"/>
</dbReference>
<evidence type="ECO:0000256" key="5">
    <source>
        <dbReference type="ARBA" id="ARBA00022840"/>
    </source>
</evidence>
<dbReference type="PROSITE" id="PS50893">
    <property type="entry name" value="ABC_TRANSPORTER_2"/>
    <property type="match status" value="2"/>
</dbReference>
<dbReference type="InterPro" id="IPR017871">
    <property type="entry name" value="ABC_transporter-like_CS"/>
</dbReference>
<name>A0A4Z1T1W9_GIAMU</name>
<dbReference type="GO" id="GO:0016887">
    <property type="term" value="F:ATP hydrolysis activity"/>
    <property type="evidence" value="ECO:0007669"/>
    <property type="project" value="InterPro"/>
</dbReference>
<dbReference type="GO" id="GO:0140359">
    <property type="term" value="F:ABC-type transporter activity"/>
    <property type="evidence" value="ECO:0007669"/>
    <property type="project" value="InterPro"/>
</dbReference>
<feature type="transmembrane region" description="Helical" evidence="8">
    <location>
        <begin position="435"/>
        <end position="459"/>
    </location>
</feature>
<keyword evidence="7 8" id="KW-0472">Membrane</keyword>